<dbReference type="RefSeq" id="WP_184452316.1">
    <property type="nucleotide sequence ID" value="NZ_JACHMK010000001.1"/>
</dbReference>
<evidence type="ECO:0000256" key="1">
    <source>
        <dbReference type="SAM" id="MobiDB-lite"/>
    </source>
</evidence>
<dbReference type="Proteomes" id="UP000617426">
    <property type="component" value="Unassembled WGS sequence"/>
</dbReference>
<comment type="caution">
    <text evidence="2">The sequence shown here is derived from an EMBL/GenBank/DDBJ whole genome shotgun (WGS) entry which is preliminary data.</text>
</comment>
<sequence length="163" mass="18326">MPNASSLPESVRAALPDSDRRAPVEALESGGWAIVGRHALIVADESGPVDSGMWYEIARASWSGRDRALVVEWMDPARPQLRVVTESTDPRAFMRRVSDRVDHSIVRHLSMRVSNGTRVTAWIRRREDDRLFSVLTAFGPLDEPSRREAESFERAMREGVGLE</sequence>
<accession>A0A923E6F6</accession>
<feature type="region of interest" description="Disordered" evidence="1">
    <location>
        <begin position="1"/>
        <end position="20"/>
    </location>
</feature>
<keyword evidence="3" id="KW-1185">Reference proteome</keyword>
<evidence type="ECO:0000313" key="3">
    <source>
        <dbReference type="Proteomes" id="UP000617426"/>
    </source>
</evidence>
<dbReference type="EMBL" id="JACHMK010000001">
    <property type="protein sequence ID" value="MBB6334394.1"/>
    <property type="molecule type" value="Genomic_DNA"/>
</dbReference>
<feature type="region of interest" description="Disordered" evidence="1">
    <location>
        <begin position="144"/>
        <end position="163"/>
    </location>
</feature>
<name>A0A923E6F6_9ACTO</name>
<dbReference type="AlphaFoldDB" id="A0A923E6F6"/>
<feature type="compositionally biased region" description="Basic and acidic residues" evidence="1">
    <location>
        <begin position="144"/>
        <end position="157"/>
    </location>
</feature>
<reference evidence="2" key="1">
    <citation type="submission" date="2020-08" db="EMBL/GenBank/DDBJ databases">
        <title>Sequencing the genomes of 1000 actinobacteria strains.</title>
        <authorList>
            <person name="Klenk H.-P."/>
        </authorList>
    </citation>
    <scope>NUCLEOTIDE SEQUENCE</scope>
    <source>
        <strain evidence="2">DSM 10695</strain>
    </source>
</reference>
<protein>
    <submittedName>
        <fullName evidence="2">Uncharacterized protein</fullName>
    </submittedName>
</protein>
<gene>
    <name evidence="2" type="ORF">HD592_000959</name>
</gene>
<organism evidence="2 3">
    <name type="scientific">Schaalia hyovaginalis</name>
    <dbReference type="NCBI Taxonomy" id="29316"/>
    <lineage>
        <taxon>Bacteria</taxon>
        <taxon>Bacillati</taxon>
        <taxon>Actinomycetota</taxon>
        <taxon>Actinomycetes</taxon>
        <taxon>Actinomycetales</taxon>
        <taxon>Actinomycetaceae</taxon>
        <taxon>Schaalia</taxon>
    </lineage>
</organism>
<evidence type="ECO:0000313" key="2">
    <source>
        <dbReference type="EMBL" id="MBB6334394.1"/>
    </source>
</evidence>
<proteinExistence type="predicted"/>